<evidence type="ECO:0000313" key="3">
    <source>
        <dbReference type="Proteomes" id="UP000475862"/>
    </source>
</evidence>
<name>A0A6G0TLM0_APHGL</name>
<reference evidence="2 3" key="1">
    <citation type="submission" date="2019-08" db="EMBL/GenBank/DDBJ databases">
        <title>The genome of the soybean aphid Biotype 1, its phylome, world population structure and adaptation to the North American continent.</title>
        <authorList>
            <person name="Giordano R."/>
            <person name="Donthu R.K."/>
            <person name="Hernandez A.G."/>
            <person name="Wright C.L."/>
            <person name="Zimin A.V."/>
        </authorList>
    </citation>
    <scope>NUCLEOTIDE SEQUENCE [LARGE SCALE GENOMIC DNA]</scope>
    <source>
        <tissue evidence="2">Whole aphids</tissue>
    </source>
</reference>
<comment type="caution">
    <text evidence="2">The sequence shown here is derived from an EMBL/GenBank/DDBJ whole genome shotgun (WGS) entry which is preliminary data.</text>
</comment>
<evidence type="ECO:0000256" key="1">
    <source>
        <dbReference type="SAM" id="Phobius"/>
    </source>
</evidence>
<organism evidence="2 3">
    <name type="scientific">Aphis glycines</name>
    <name type="common">Soybean aphid</name>
    <dbReference type="NCBI Taxonomy" id="307491"/>
    <lineage>
        <taxon>Eukaryota</taxon>
        <taxon>Metazoa</taxon>
        <taxon>Ecdysozoa</taxon>
        <taxon>Arthropoda</taxon>
        <taxon>Hexapoda</taxon>
        <taxon>Insecta</taxon>
        <taxon>Pterygota</taxon>
        <taxon>Neoptera</taxon>
        <taxon>Paraneoptera</taxon>
        <taxon>Hemiptera</taxon>
        <taxon>Sternorrhyncha</taxon>
        <taxon>Aphidomorpha</taxon>
        <taxon>Aphidoidea</taxon>
        <taxon>Aphididae</taxon>
        <taxon>Aphidini</taxon>
        <taxon>Aphis</taxon>
        <taxon>Aphis</taxon>
    </lineage>
</organism>
<feature type="transmembrane region" description="Helical" evidence="1">
    <location>
        <begin position="21"/>
        <end position="40"/>
    </location>
</feature>
<accession>A0A6G0TLM0</accession>
<keyword evidence="1" id="KW-0472">Membrane</keyword>
<dbReference type="EMBL" id="VYZN01000030">
    <property type="protein sequence ID" value="KAE9533987.1"/>
    <property type="molecule type" value="Genomic_DNA"/>
</dbReference>
<evidence type="ECO:0008006" key="4">
    <source>
        <dbReference type="Google" id="ProtNLM"/>
    </source>
</evidence>
<protein>
    <recommendedName>
        <fullName evidence="4">Transposase Helix-turn-helix domain-containing protein</fullName>
    </recommendedName>
</protein>
<keyword evidence="1" id="KW-0812">Transmembrane</keyword>
<proteinExistence type="predicted"/>
<keyword evidence="3" id="KW-1185">Reference proteome</keyword>
<gene>
    <name evidence="2" type="ORF">AGLY_008723</name>
</gene>
<evidence type="ECO:0000313" key="2">
    <source>
        <dbReference type="EMBL" id="KAE9533987.1"/>
    </source>
</evidence>
<dbReference type="AlphaFoldDB" id="A0A6G0TLM0"/>
<keyword evidence="1" id="KW-1133">Transmembrane helix</keyword>
<dbReference type="Proteomes" id="UP000475862">
    <property type="component" value="Unassembled WGS sequence"/>
</dbReference>
<dbReference type="OrthoDB" id="6618525at2759"/>
<sequence length="259" mass="30428">MLNMLRDCKIENHQIFHHDNMHCYTTFGFLYFVYTVQLMYNFEVDRNSMDSFFNEITSEESGEFTNFCRMSLADFNFLLAKIEPMIKKQTRLRIPIPPKIRLAITLRYLATGDSYRSLHYLFKVSAPAISLIVPEVCKAINVVLNDQIKNDYNNKSMNNEVKSVKKQNTRSKIKKQVKSNKNKTMARKNISYLDNIESLLKNEKIETDIINTITVKQGDNLINVKSPTDEKSSEYWTISHYKLENIKNVDIKNRWKKAE</sequence>